<dbReference type="InterPro" id="IPR000326">
    <property type="entry name" value="PAP2/HPO"/>
</dbReference>
<keyword evidence="1" id="KW-0472">Membrane</keyword>
<dbReference type="Proteomes" id="UP000255283">
    <property type="component" value="Unassembled WGS sequence"/>
</dbReference>
<comment type="caution">
    <text evidence="3">The sequence shown here is derived from an EMBL/GenBank/DDBJ whole genome shotgun (WGS) entry which is preliminary data.</text>
</comment>
<keyword evidence="1" id="KW-0812">Transmembrane</keyword>
<reference evidence="3 4" key="1">
    <citation type="submission" date="2018-06" db="EMBL/GenBank/DDBJ databases">
        <authorList>
            <consortium name="Pathogen Informatics"/>
            <person name="Doyle S."/>
        </authorList>
    </citation>
    <scope>NUCLEOTIDE SEQUENCE [LARGE SCALE GENOMIC DNA]</scope>
    <source>
        <strain evidence="3 4">NCTC13063</strain>
    </source>
</reference>
<protein>
    <recommendedName>
        <fullName evidence="2">Phosphatidic acid phosphatase type 2/haloperoxidase domain-containing protein</fullName>
    </recommendedName>
</protein>
<proteinExistence type="predicted"/>
<dbReference type="RefSeq" id="WP_004344590.1">
    <property type="nucleotide sequence ID" value="NZ_CALLWX010000021.1"/>
</dbReference>
<dbReference type="CDD" id="cd01610">
    <property type="entry name" value="PAP2_like"/>
    <property type="match status" value="1"/>
</dbReference>
<evidence type="ECO:0000256" key="1">
    <source>
        <dbReference type="SAM" id="Phobius"/>
    </source>
</evidence>
<feature type="transmembrane region" description="Helical" evidence="1">
    <location>
        <begin position="186"/>
        <end position="207"/>
    </location>
</feature>
<feature type="transmembrane region" description="Helical" evidence="1">
    <location>
        <begin position="45"/>
        <end position="63"/>
    </location>
</feature>
<feature type="transmembrane region" description="Helical" evidence="1">
    <location>
        <begin position="84"/>
        <end position="101"/>
    </location>
</feature>
<organism evidence="3 4">
    <name type="scientific">Segatella buccae</name>
    <dbReference type="NCBI Taxonomy" id="28126"/>
    <lineage>
        <taxon>Bacteria</taxon>
        <taxon>Pseudomonadati</taxon>
        <taxon>Bacteroidota</taxon>
        <taxon>Bacteroidia</taxon>
        <taxon>Bacteroidales</taxon>
        <taxon>Prevotellaceae</taxon>
        <taxon>Segatella</taxon>
    </lineage>
</organism>
<dbReference type="Pfam" id="PF01569">
    <property type="entry name" value="PAP2"/>
    <property type="match status" value="1"/>
</dbReference>
<evidence type="ECO:0000259" key="2">
    <source>
        <dbReference type="Pfam" id="PF01569"/>
    </source>
</evidence>
<feature type="transmembrane region" description="Helical" evidence="1">
    <location>
        <begin position="12"/>
        <end position="33"/>
    </location>
</feature>
<feature type="transmembrane region" description="Helical" evidence="1">
    <location>
        <begin position="159"/>
        <end position="179"/>
    </location>
</feature>
<evidence type="ECO:0000313" key="3">
    <source>
        <dbReference type="EMBL" id="SUB80284.1"/>
    </source>
</evidence>
<name>A0AAQ1UI98_9BACT</name>
<dbReference type="Gene3D" id="1.20.144.10">
    <property type="entry name" value="Phosphatidic acid phosphatase type 2/haloperoxidase"/>
    <property type="match status" value="1"/>
</dbReference>
<feature type="transmembrane region" description="Helical" evidence="1">
    <location>
        <begin position="107"/>
        <end position="130"/>
    </location>
</feature>
<keyword evidence="1" id="KW-1133">Transmembrane helix</keyword>
<feature type="domain" description="Phosphatidic acid phosphatase type 2/haloperoxidase" evidence="2">
    <location>
        <begin position="133"/>
        <end position="202"/>
    </location>
</feature>
<sequence length="208" mass="23689">MKEKNIILAARVLSVLFTPFYLPIVGLIVLFIFSYMRVLPMQFKLLVLGMVYLFTVLLPSFLIHLYRRYQGWTPMELGHKERRMIPYIISIVCYFTCFYIMDARNIPRFISIILVAALVIQMMCALINVWWKISTHSAAIGGVAGALLAFARIFTFNPIWWLCLVLIVSGMVGTSRMILRQHSLAQVVTGFLLGSVVAYLIVLHPAIA</sequence>
<evidence type="ECO:0000313" key="4">
    <source>
        <dbReference type="Proteomes" id="UP000255283"/>
    </source>
</evidence>
<gene>
    <name evidence="3" type="ORF">NCTC13063_01567</name>
</gene>
<dbReference type="EMBL" id="UGTJ01000001">
    <property type="protein sequence ID" value="SUB80284.1"/>
    <property type="molecule type" value="Genomic_DNA"/>
</dbReference>
<dbReference type="GeneID" id="93535586"/>
<dbReference type="AlphaFoldDB" id="A0AAQ1UI98"/>
<feature type="transmembrane region" description="Helical" evidence="1">
    <location>
        <begin position="137"/>
        <end position="153"/>
    </location>
</feature>
<accession>A0AAQ1UI98</accession>